<dbReference type="InterPro" id="IPR000873">
    <property type="entry name" value="AMP-dep_synth/lig_dom"/>
</dbReference>
<keyword evidence="2 5" id="KW-0436">Ligase</keyword>
<dbReference type="InterPro" id="IPR020845">
    <property type="entry name" value="AMP-binding_CS"/>
</dbReference>
<dbReference type="InterPro" id="IPR025110">
    <property type="entry name" value="AMP-bd_C"/>
</dbReference>
<dbReference type="InterPro" id="IPR045851">
    <property type="entry name" value="AMP-bd_C_sf"/>
</dbReference>
<name>A0ABQ4TZJ4_9HYPH</name>
<evidence type="ECO:0000313" key="5">
    <source>
        <dbReference type="EMBL" id="GJE59467.1"/>
    </source>
</evidence>
<gene>
    <name evidence="5" type="ORF">MPOCJGCO_1560</name>
</gene>
<protein>
    <submittedName>
        <fullName evidence="5">Long-chain-fatty-acid--CoA ligase FadD13</fullName>
    </submittedName>
</protein>
<dbReference type="SUPFAM" id="SSF56801">
    <property type="entry name" value="Acetyl-CoA synthetase-like"/>
    <property type="match status" value="1"/>
</dbReference>
<dbReference type="Proteomes" id="UP001055057">
    <property type="component" value="Unassembled WGS sequence"/>
</dbReference>
<dbReference type="Pfam" id="PF00501">
    <property type="entry name" value="AMP-binding"/>
    <property type="match status" value="1"/>
</dbReference>
<organism evidence="5 6">
    <name type="scientific">Methylobacterium trifolii</name>
    <dbReference type="NCBI Taxonomy" id="1003092"/>
    <lineage>
        <taxon>Bacteria</taxon>
        <taxon>Pseudomonadati</taxon>
        <taxon>Pseudomonadota</taxon>
        <taxon>Alphaproteobacteria</taxon>
        <taxon>Hyphomicrobiales</taxon>
        <taxon>Methylobacteriaceae</taxon>
        <taxon>Methylobacterium</taxon>
    </lineage>
</organism>
<evidence type="ECO:0000259" key="3">
    <source>
        <dbReference type="Pfam" id="PF00501"/>
    </source>
</evidence>
<feature type="domain" description="AMP-binding enzyme C-terminal" evidence="4">
    <location>
        <begin position="428"/>
        <end position="505"/>
    </location>
</feature>
<reference evidence="5" key="2">
    <citation type="submission" date="2021-08" db="EMBL/GenBank/DDBJ databases">
        <authorList>
            <person name="Tani A."/>
            <person name="Ola A."/>
            <person name="Ogura Y."/>
            <person name="Katsura K."/>
            <person name="Hayashi T."/>
        </authorList>
    </citation>
    <scope>NUCLEOTIDE SEQUENCE</scope>
    <source>
        <strain evidence="5">DSM 23632</strain>
    </source>
</reference>
<feature type="domain" description="AMP-dependent synthetase/ligase" evidence="3">
    <location>
        <begin position="15"/>
        <end position="378"/>
    </location>
</feature>
<keyword evidence="6" id="KW-1185">Reference proteome</keyword>
<evidence type="ECO:0000313" key="6">
    <source>
        <dbReference type="Proteomes" id="UP001055057"/>
    </source>
</evidence>
<dbReference type="EMBL" id="BPRB01000079">
    <property type="protein sequence ID" value="GJE59467.1"/>
    <property type="molecule type" value="Genomic_DNA"/>
</dbReference>
<accession>A0ABQ4TZJ4</accession>
<dbReference type="InterPro" id="IPR042099">
    <property type="entry name" value="ANL_N_sf"/>
</dbReference>
<dbReference type="PANTHER" id="PTHR43201:SF5">
    <property type="entry name" value="MEDIUM-CHAIN ACYL-COA LIGASE ACSF2, MITOCHONDRIAL"/>
    <property type="match status" value="1"/>
</dbReference>
<dbReference type="PROSITE" id="PS00455">
    <property type="entry name" value="AMP_BINDING"/>
    <property type="match status" value="1"/>
</dbReference>
<dbReference type="PANTHER" id="PTHR43201">
    <property type="entry name" value="ACYL-COA SYNTHETASE"/>
    <property type="match status" value="1"/>
</dbReference>
<dbReference type="Gene3D" id="3.30.300.30">
    <property type="match status" value="1"/>
</dbReference>
<comment type="similarity">
    <text evidence="1">Belongs to the ATP-dependent AMP-binding enzyme family.</text>
</comment>
<proteinExistence type="inferred from homology"/>
<evidence type="ECO:0000256" key="2">
    <source>
        <dbReference type="ARBA" id="ARBA00022598"/>
    </source>
</evidence>
<reference evidence="5" key="1">
    <citation type="journal article" date="2021" name="Front. Microbiol.">
        <title>Comprehensive Comparative Genomics and Phenotyping of Methylobacterium Species.</title>
        <authorList>
            <person name="Alessa O."/>
            <person name="Ogura Y."/>
            <person name="Fujitani Y."/>
            <person name="Takami H."/>
            <person name="Hayashi T."/>
            <person name="Sahin N."/>
            <person name="Tani A."/>
        </authorList>
    </citation>
    <scope>NUCLEOTIDE SEQUENCE</scope>
    <source>
        <strain evidence="5">DSM 23632</strain>
    </source>
</reference>
<evidence type="ECO:0000259" key="4">
    <source>
        <dbReference type="Pfam" id="PF13193"/>
    </source>
</evidence>
<evidence type="ECO:0000256" key="1">
    <source>
        <dbReference type="ARBA" id="ARBA00006432"/>
    </source>
</evidence>
<dbReference type="GO" id="GO:0016874">
    <property type="term" value="F:ligase activity"/>
    <property type="evidence" value="ECO:0007669"/>
    <property type="project" value="UniProtKB-KW"/>
</dbReference>
<dbReference type="Gene3D" id="3.40.50.12780">
    <property type="entry name" value="N-terminal domain of ligase-like"/>
    <property type="match status" value="1"/>
</dbReference>
<comment type="caution">
    <text evidence="5">The sequence shown here is derived from an EMBL/GenBank/DDBJ whole genome shotgun (WGS) entry which is preliminary data.</text>
</comment>
<dbReference type="RefSeq" id="WP_238182041.1">
    <property type="nucleotide sequence ID" value="NZ_BPRB01000079.1"/>
</dbReference>
<sequence length="525" mass="56672">MKELLTFGQMLSVHARITPERLGARDLERSMTFRLWNARACRLANALLGLGLEKGARVAVLAYNCLEWVEIYAATAKAGLVAVPVNFRLIGPEIRFIVANAEASALIVQDELAGVIEGVRGDLGLPEDRIVHFGRSPCPAGYRDYEAFLAAAADSEPAVAVAATDPWMLMYTSGTTGSPKGAIRSHRGASLMALCTEIELGIHRDDGALLVMPMCHANSLYFFGAFSYCGGATTIYSRKSFDPEHCLRTLSEGGATFTSLVPTHYIMMLGLSAQESARYDLDRVTKLMISSAPARQETKRAVMGLFHNSGLYELYGATETGWVTMLHPRDQFTKLGSVGRECVGSAPIRLLDADGAEVPDGEAGELYSCNPYTFDGYWKLPEKTAAAFRGDYCTVGDMARRDADGFIHLVDRKSNMIISGGENVYPSEVEAALGAHPCVQDVAVIGLADKTWGERVHAVVVLHPGVALTEADLIAWSRERLAGYKRPRNCSFVAAEAVPRNATGKVLYRVLKEQLGAGSGPGAPA</sequence>
<dbReference type="Pfam" id="PF13193">
    <property type="entry name" value="AMP-binding_C"/>
    <property type="match status" value="1"/>
</dbReference>